<gene>
    <name evidence="5" type="primary">sepF</name>
    <name evidence="7" type="ORF">AALT52_03745</name>
</gene>
<evidence type="ECO:0000256" key="5">
    <source>
        <dbReference type="HAMAP-Rule" id="MF_01197"/>
    </source>
</evidence>
<proteinExistence type="inferred from homology"/>
<evidence type="ECO:0000313" key="7">
    <source>
        <dbReference type="EMBL" id="MEY8662005.1"/>
    </source>
</evidence>
<keyword evidence="3 5" id="KW-0131">Cell cycle</keyword>
<evidence type="ECO:0000256" key="1">
    <source>
        <dbReference type="ARBA" id="ARBA00022618"/>
    </source>
</evidence>
<dbReference type="Gene3D" id="3.30.110.150">
    <property type="entry name" value="SepF-like protein"/>
    <property type="match status" value="1"/>
</dbReference>
<dbReference type="Pfam" id="PF04472">
    <property type="entry name" value="SepF"/>
    <property type="match status" value="1"/>
</dbReference>
<evidence type="ECO:0000256" key="2">
    <source>
        <dbReference type="ARBA" id="ARBA00023210"/>
    </source>
</evidence>
<comment type="similarity">
    <text evidence="5">Belongs to the SepF family.</text>
</comment>
<dbReference type="InterPro" id="IPR023052">
    <property type="entry name" value="Cell_div_SepF"/>
</dbReference>
<dbReference type="InterPro" id="IPR038594">
    <property type="entry name" value="SepF-like_sf"/>
</dbReference>
<evidence type="ECO:0000256" key="4">
    <source>
        <dbReference type="ARBA" id="ARBA00044936"/>
    </source>
</evidence>
<evidence type="ECO:0000313" key="8">
    <source>
        <dbReference type="Proteomes" id="UP001565236"/>
    </source>
</evidence>
<keyword evidence="2 5" id="KW-0717">Septation</keyword>
<comment type="caution">
    <text evidence="7">The sequence shown here is derived from an EMBL/GenBank/DDBJ whole genome shotgun (WGS) entry which is preliminary data.</text>
</comment>
<keyword evidence="5" id="KW-0963">Cytoplasm</keyword>
<keyword evidence="8" id="KW-1185">Reference proteome</keyword>
<reference evidence="7 8" key="1">
    <citation type="submission" date="2024-03" db="EMBL/GenBank/DDBJ databases">
        <title>Mouse gut bacterial collection (mGBC) of GemPharmatech.</title>
        <authorList>
            <person name="He Y."/>
            <person name="Dong L."/>
            <person name="Wu D."/>
            <person name="Gao X."/>
            <person name="Lin Z."/>
        </authorList>
    </citation>
    <scope>NUCLEOTIDE SEQUENCE [LARGE SCALE GENOMIC DNA]</scope>
    <source>
        <strain evidence="7 8">15-30</strain>
    </source>
</reference>
<organism evidence="7 8">
    <name type="scientific">Ligilactobacillus faecis</name>
    <dbReference type="NCBI Taxonomy" id="762833"/>
    <lineage>
        <taxon>Bacteria</taxon>
        <taxon>Bacillati</taxon>
        <taxon>Bacillota</taxon>
        <taxon>Bacilli</taxon>
        <taxon>Lactobacillales</taxon>
        <taxon>Lactobacillaceae</taxon>
        <taxon>Ligilactobacillus</taxon>
    </lineage>
</organism>
<dbReference type="RefSeq" id="WP_280606154.1">
    <property type="nucleotide sequence ID" value="NZ_CP123639.1"/>
</dbReference>
<evidence type="ECO:0000256" key="3">
    <source>
        <dbReference type="ARBA" id="ARBA00023306"/>
    </source>
</evidence>
<dbReference type="PANTHER" id="PTHR35798">
    <property type="entry name" value="CELL DIVISION PROTEIN SEPF"/>
    <property type="match status" value="1"/>
</dbReference>
<dbReference type="Proteomes" id="UP001565236">
    <property type="component" value="Unassembled WGS sequence"/>
</dbReference>
<dbReference type="EMBL" id="JBCLUF010000009">
    <property type="protein sequence ID" value="MEY8662005.1"/>
    <property type="molecule type" value="Genomic_DNA"/>
</dbReference>
<protein>
    <recommendedName>
        <fullName evidence="5">Cell division protein SepF</fullName>
    </recommendedName>
</protein>
<name>A0ABV4DNE5_9LACO</name>
<sequence length="147" mass="17062">MSFSSRLGSFFNIDDEEERIEDDRSEPNNYTEPPRPDNDLKEQPNVMELHNNKRPLEKKIMLFEPRIFSDVRAIASRLLEGQAAVVNFQRMDDAQAHRVVDFLSGVVFAVDGEIKRIGEQIFLCTPQDFEVEGSLTDTMRDNDYNYK</sequence>
<feature type="region of interest" description="Disordered" evidence="6">
    <location>
        <begin position="1"/>
        <end position="44"/>
    </location>
</feature>
<keyword evidence="1 5" id="KW-0132">Cell division</keyword>
<comment type="function">
    <text evidence="4 5">Cell division protein that is part of the divisome complex and is recruited early to the Z-ring. Probably stimulates Z-ring formation, perhaps through the cross-linking of FtsZ protofilaments. Its function overlaps with FtsA.</text>
</comment>
<accession>A0ABV4DNE5</accession>
<dbReference type="GO" id="GO:0051301">
    <property type="term" value="P:cell division"/>
    <property type="evidence" value="ECO:0007669"/>
    <property type="project" value="UniProtKB-KW"/>
</dbReference>
<comment type="subcellular location">
    <subcellularLocation>
        <location evidence="5">Cytoplasm</location>
    </subcellularLocation>
    <text evidence="5">Localizes to the division site, in a FtsZ-dependent manner.</text>
</comment>
<evidence type="ECO:0000256" key="6">
    <source>
        <dbReference type="SAM" id="MobiDB-lite"/>
    </source>
</evidence>
<dbReference type="InterPro" id="IPR007561">
    <property type="entry name" value="Cell_div_SepF/SepF-rel"/>
</dbReference>
<comment type="subunit">
    <text evidence="5">Homodimer. Interacts with FtsZ.</text>
</comment>
<dbReference type="HAMAP" id="MF_01197">
    <property type="entry name" value="SepF"/>
    <property type="match status" value="1"/>
</dbReference>
<dbReference type="PANTHER" id="PTHR35798:SF1">
    <property type="entry name" value="CELL DIVISION PROTEIN SEPF"/>
    <property type="match status" value="1"/>
</dbReference>